<dbReference type="RefSeq" id="WP_230218288.1">
    <property type="nucleotide sequence ID" value="NZ_JAJKFT010000004.1"/>
</dbReference>
<keyword evidence="2" id="KW-1185">Reference proteome</keyword>
<comment type="caution">
    <text evidence="1">The sequence shown here is derived from an EMBL/GenBank/DDBJ whole genome shotgun (WGS) entry which is preliminary data.</text>
</comment>
<organism evidence="1 2">
    <name type="scientific">Blastopirellula sediminis</name>
    <dbReference type="NCBI Taxonomy" id="2894196"/>
    <lineage>
        <taxon>Bacteria</taxon>
        <taxon>Pseudomonadati</taxon>
        <taxon>Planctomycetota</taxon>
        <taxon>Planctomycetia</taxon>
        <taxon>Pirellulales</taxon>
        <taxon>Pirellulaceae</taxon>
        <taxon>Blastopirellula</taxon>
    </lineage>
</organism>
<accession>A0A9X1SGB5</accession>
<evidence type="ECO:0000313" key="2">
    <source>
        <dbReference type="Proteomes" id="UP001139103"/>
    </source>
</evidence>
<proteinExistence type="predicted"/>
<dbReference type="AlphaFoldDB" id="A0A9X1SGB5"/>
<dbReference type="Proteomes" id="UP001139103">
    <property type="component" value="Unassembled WGS sequence"/>
</dbReference>
<reference evidence="1" key="1">
    <citation type="submission" date="2021-11" db="EMBL/GenBank/DDBJ databases">
        <title>Genome sequence.</title>
        <authorList>
            <person name="Sun Q."/>
        </authorList>
    </citation>
    <scope>NUCLEOTIDE SEQUENCE</scope>
    <source>
        <strain evidence="1">JC732</strain>
    </source>
</reference>
<evidence type="ECO:0000313" key="1">
    <source>
        <dbReference type="EMBL" id="MCC9628812.1"/>
    </source>
</evidence>
<dbReference type="EMBL" id="JAJKFT010000004">
    <property type="protein sequence ID" value="MCC9628812.1"/>
    <property type="molecule type" value="Genomic_DNA"/>
</dbReference>
<gene>
    <name evidence="1" type="ORF">LOC68_10415</name>
</gene>
<sequence>MCVKGKNRNGKVKGQLVFVCKKCGQVSDNPLDLCKAKQADGFFDKKGKGKK</sequence>
<protein>
    <submittedName>
        <fullName evidence="1">Uncharacterized protein</fullName>
    </submittedName>
</protein>
<name>A0A9X1SGB5_9BACT</name>